<evidence type="ECO:0000256" key="3">
    <source>
        <dbReference type="ARBA" id="ARBA00022692"/>
    </source>
</evidence>
<dbReference type="InterPro" id="IPR001123">
    <property type="entry name" value="LeuE-type"/>
</dbReference>
<keyword evidence="2" id="KW-1003">Cell membrane</keyword>
<dbReference type="AlphaFoldDB" id="A0A7L4YP90"/>
<evidence type="ECO:0000313" key="8">
    <source>
        <dbReference type="Proteomes" id="UP000463857"/>
    </source>
</evidence>
<evidence type="ECO:0000256" key="2">
    <source>
        <dbReference type="ARBA" id="ARBA00022475"/>
    </source>
</evidence>
<dbReference type="RefSeq" id="WP_159546238.1">
    <property type="nucleotide sequence ID" value="NZ_CP047156.1"/>
</dbReference>
<feature type="transmembrane region" description="Helical" evidence="6">
    <location>
        <begin position="117"/>
        <end position="138"/>
    </location>
</feature>
<dbReference type="OrthoDB" id="5638726at2"/>
<reference evidence="7 8" key="1">
    <citation type="journal article" date="2018" name="Int. J. Syst. Evol. Microbiol.">
        <title>Epidermidibacterium keratini gen. nov., sp. nov., a member of the family Sporichthyaceae, isolated from keratin epidermis.</title>
        <authorList>
            <person name="Lee D.G."/>
            <person name="Trujillo M.E."/>
            <person name="Kang S."/>
            <person name="Nam J.J."/>
            <person name="Kim Y.J."/>
        </authorList>
    </citation>
    <scope>NUCLEOTIDE SEQUENCE [LARGE SCALE GENOMIC DNA]</scope>
    <source>
        <strain evidence="7 8">EPI-7</strain>
    </source>
</reference>
<protein>
    <submittedName>
        <fullName evidence="7">LysE family transporter</fullName>
    </submittedName>
</protein>
<dbReference type="PANTHER" id="PTHR30086:SF20">
    <property type="entry name" value="ARGININE EXPORTER PROTEIN ARGO-RELATED"/>
    <property type="match status" value="1"/>
</dbReference>
<evidence type="ECO:0000256" key="1">
    <source>
        <dbReference type="ARBA" id="ARBA00004651"/>
    </source>
</evidence>
<feature type="transmembrane region" description="Helical" evidence="6">
    <location>
        <begin position="150"/>
        <end position="174"/>
    </location>
</feature>
<keyword evidence="5 6" id="KW-0472">Membrane</keyword>
<dbReference type="KEGG" id="eke:EK0264_12905"/>
<dbReference type="GO" id="GO:0005886">
    <property type="term" value="C:plasma membrane"/>
    <property type="evidence" value="ECO:0007669"/>
    <property type="project" value="UniProtKB-SubCell"/>
</dbReference>
<gene>
    <name evidence="7" type="ORF">EK0264_12905</name>
</gene>
<dbReference type="Proteomes" id="UP000463857">
    <property type="component" value="Chromosome"/>
</dbReference>
<keyword evidence="3 6" id="KW-0812">Transmembrane</keyword>
<comment type="subcellular location">
    <subcellularLocation>
        <location evidence="1">Cell membrane</location>
        <topology evidence="1">Multi-pass membrane protein</topology>
    </subcellularLocation>
</comment>
<proteinExistence type="predicted"/>
<dbReference type="GO" id="GO:0015171">
    <property type="term" value="F:amino acid transmembrane transporter activity"/>
    <property type="evidence" value="ECO:0007669"/>
    <property type="project" value="TreeGrafter"/>
</dbReference>
<feature type="transmembrane region" description="Helical" evidence="6">
    <location>
        <begin position="79"/>
        <end position="97"/>
    </location>
</feature>
<feature type="transmembrane region" description="Helical" evidence="6">
    <location>
        <begin position="6"/>
        <end position="32"/>
    </location>
</feature>
<organism evidence="7 8">
    <name type="scientific">Epidermidibacterium keratini</name>
    <dbReference type="NCBI Taxonomy" id="1891644"/>
    <lineage>
        <taxon>Bacteria</taxon>
        <taxon>Bacillati</taxon>
        <taxon>Actinomycetota</taxon>
        <taxon>Actinomycetes</taxon>
        <taxon>Sporichthyales</taxon>
        <taxon>Sporichthyaceae</taxon>
        <taxon>Epidermidibacterium</taxon>
    </lineage>
</organism>
<name>A0A7L4YP90_9ACTN</name>
<dbReference type="Pfam" id="PF01810">
    <property type="entry name" value="LysE"/>
    <property type="match status" value="1"/>
</dbReference>
<dbReference type="InParanoid" id="A0A7L4YP90"/>
<keyword evidence="8" id="KW-1185">Reference proteome</keyword>
<feature type="transmembrane region" description="Helical" evidence="6">
    <location>
        <begin position="44"/>
        <end position="67"/>
    </location>
</feature>
<keyword evidence="4 6" id="KW-1133">Transmembrane helix</keyword>
<dbReference type="EMBL" id="CP047156">
    <property type="protein sequence ID" value="QHC01101.1"/>
    <property type="molecule type" value="Genomic_DNA"/>
</dbReference>
<feature type="transmembrane region" description="Helical" evidence="6">
    <location>
        <begin position="186"/>
        <end position="205"/>
    </location>
</feature>
<evidence type="ECO:0000313" key="7">
    <source>
        <dbReference type="EMBL" id="QHC01101.1"/>
    </source>
</evidence>
<dbReference type="PANTHER" id="PTHR30086">
    <property type="entry name" value="ARGININE EXPORTER PROTEIN ARGO"/>
    <property type="match status" value="1"/>
</dbReference>
<evidence type="ECO:0000256" key="6">
    <source>
        <dbReference type="SAM" id="Phobius"/>
    </source>
</evidence>
<accession>A0A7L4YP90</accession>
<evidence type="ECO:0000256" key="4">
    <source>
        <dbReference type="ARBA" id="ARBA00022989"/>
    </source>
</evidence>
<sequence>MGSSVIAVAVLTGLSTGLGLIVAIGAQNAFVLRQGIRREHIVPVVVICALSDIALIAAGVGGLGTLVTSAPLVLQVARWAGAAALTVYAVMAMRRALRPSALVAAGGGDDTGRRRAVLTALAITWLNPHVYLDTVLLLGSVASSHGDQRWWFAIGAMIGSIVWFCTIGFGARLLRGVFARPGAWRVLDLVIAAIMLAMAAMLVLGA</sequence>
<evidence type="ECO:0000256" key="5">
    <source>
        <dbReference type="ARBA" id="ARBA00023136"/>
    </source>
</evidence>